<feature type="transmembrane region" description="Helical" evidence="1">
    <location>
        <begin position="230"/>
        <end position="250"/>
    </location>
</feature>
<evidence type="ECO:0000313" key="3">
    <source>
        <dbReference type="Proteomes" id="UP000007509"/>
    </source>
</evidence>
<feature type="transmembrane region" description="Helical" evidence="1">
    <location>
        <begin position="30"/>
        <end position="49"/>
    </location>
</feature>
<keyword evidence="1" id="KW-0472">Membrane</keyword>
<name>J2KPB9_9FLAO</name>
<feature type="transmembrane region" description="Helical" evidence="1">
    <location>
        <begin position="6"/>
        <end position="23"/>
    </location>
</feature>
<feature type="transmembrane region" description="Helical" evidence="1">
    <location>
        <begin position="308"/>
        <end position="326"/>
    </location>
</feature>
<gene>
    <name evidence="2" type="ORF">PMI13_00803</name>
</gene>
<evidence type="ECO:0000256" key="1">
    <source>
        <dbReference type="SAM" id="Phobius"/>
    </source>
</evidence>
<feature type="transmembrane region" description="Helical" evidence="1">
    <location>
        <begin position="94"/>
        <end position="112"/>
    </location>
</feature>
<dbReference type="InterPro" id="IPR049458">
    <property type="entry name" value="EpsG-like"/>
</dbReference>
<feature type="transmembrane region" description="Helical" evidence="1">
    <location>
        <begin position="257"/>
        <end position="273"/>
    </location>
</feature>
<comment type="caution">
    <text evidence="2">The sequence shown here is derived from an EMBL/GenBank/DDBJ whole genome shotgun (WGS) entry which is preliminary data.</text>
</comment>
<evidence type="ECO:0000313" key="2">
    <source>
        <dbReference type="EMBL" id="EJL74923.1"/>
    </source>
</evidence>
<feature type="transmembrane region" description="Helical" evidence="1">
    <location>
        <begin position="119"/>
        <end position="143"/>
    </location>
</feature>
<feature type="transmembrane region" description="Helical" evidence="1">
    <location>
        <begin position="279"/>
        <end position="296"/>
    </location>
</feature>
<dbReference type="RefSeq" id="WP_007840913.1">
    <property type="nucleotide sequence ID" value="NZ_AKJY01000012.1"/>
</dbReference>
<sequence length="346" mass="40501">MDFSIYLLPFLFLVMVSSVVYLSRFDLKNYWHILLFALLPAILVAVLSGDSGTDKAYYYGWIEDTYNGNFEKVIYEPGFKYLTYFLSLIEPDKFFIIPVVAVITTLLLVFSFSENKWQLLVFTFILFPFFYYDMTMNGLRYGLSFALCAFAAKKQAEKNTPLFFMFGVLAASMQYSSAIIVVLIYFSQVELKKIHLLFLLVLGYIIFQLLDFSYFDNKVDVYKDLSRPSGISGLSPLVLFLLIFGLNWYLNRKIKNILIIILVLEIASFLLSLKSYSGLRFQNLIIFALLIFISFFQEVQPFRKQNILLFFMIGFLSFGLKIRNFMNEDVEGTTPFLPYEFYWERR</sequence>
<evidence type="ECO:0008006" key="4">
    <source>
        <dbReference type="Google" id="ProtNLM"/>
    </source>
</evidence>
<accession>J2KPB9</accession>
<keyword evidence="3" id="KW-1185">Reference proteome</keyword>
<feature type="transmembrane region" description="Helical" evidence="1">
    <location>
        <begin position="194"/>
        <end position="210"/>
    </location>
</feature>
<keyword evidence="1" id="KW-0812">Transmembrane</keyword>
<dbReference type="PATRIC" id="fig|1144316.3.peg.814"/>
<proteinExistence type="predicted"/>
<dbReference type="OrthoDB" id="9061203at2"/>
<dbReference type="Proteomes" id="UP000007509">
    <property type="component" value="Unassembled WGS sequence"/>
</dbReference>
<dbReference type="Pfam" id="PF14897">
    <property type="entry name" value="EpsG"/>
    <property type="match status" value="1"/>
</dbReference>
<keyword evidence="1" id="KW-1133">Transmembrane helix</keyword>
<organism evidence="2 3">
    <name type="scientific">Chryseobacterium populi</name>
    <dbReference type="NCBI Taxonomy" id="1144316"/>
    <lineage>
        <taxon>Bacteria</taxon>
        <taxon>Pseudomonadati</taxon>
        <taxon>Bacteroidota</taxon>
        <taxon>Flavobacteriia</taxon>
        <taxon>Flavobacteriales</taxon>
        <taxon>Weeksellaceae</taxon>
        <taxon>Chryseobacterium group</taxon>
        <taxon>Chryseobacterium</taxon>
    </lineage>
</organism>
<protein>
    <recommendedName>
        <fullName evidence="4">EpsG family protein</fullName>
    </recommendedName>
</protein>
<feature type="transmembrane region" description="Helical" evidence="1">
    <location>
        <begin position="163"/>
        <end position="187"/>
    </location>
</feature>
<dbReference type="EMBL" id="AKJY01000012">
    <property type="protein sequence ID" value="EJL74923.1"/>
    <property type="molecule type" value="Genomic_DNA"/>
</dbReference>
<dbReference type="AlphaFoldDB" id="J2KPB9"/>
<reference evidence="2 3" key="1">
    <citation type="journal article" date="2012" name="J. Bacteriol.">
        <title>Twenty-one genome sequences from Pseudomonas species and 19 genome sequences from diverse bacteria isolated from the rhizosphere and endosphere of Populus deltoides.</title>
        <authorList>
            <person name="Brown S.D."/>
            <person name="Utturkar S.M."/>
            <person name="Klingeman D.M."/>
            <person name="Johnson C.M."/>
            <person name="Martin S.L."/>
            <person name="Land M.L."/>
            <person name="Lu T.Y."/>
            <person name="Schadt C.W."/>
            <person name="Doktycz M.J."/>
            <person name="Pelletier D.A."/>
        </authorList>
    </citation>
    <scope>NUCLEOTIDE SEQUENCE [LARGE SCALE GENOMIC DNA]</scope>
    <source>
        <strain evidence="2 3">CF314</strain>
    </source>
</reference>